<dbReference type="InterPro" id="IPR023404">
    <property type="entry name" value="rSAM_horseshoe"/>
</dbReference>
<dbReference type="GO" id="GO:0051539">
    <property type="term" value="F:4 iron, 4 sulfur cluster binding"/>
    <property type="evidence" value="ECO:0007669"/>
    <property type="project" value="UniProtKB-KW"/>
</dbReference>
<dbReference type="KEGG" id="fwa:DCMF_07550"/>
<dbReference type="SMART" id="SM00729">
    <property type="entry name" value="Elp3"/>
    <property type="match status" value="1"/>
</dbReference>
<dbReference type="GO" id="GO:0002926">
    <property type="term" value="P:tRNA wobble base 5-methoxycarbonylmethyl-2-thiouridinylation"/>
    <property type="evidence" value="ECO:0007669"/>
    <property type="project" value="TreeGrafter"/>
</dbReference>
<evidence type="ECO:0000313" key="8">
    <source>
        <dbReference type="EMBL" id="ATW28440.1"/>
    </source>
</evidence>
<dbReference type="GO" id="GO:0003824">
    <property type="term" value="F:catalytic activity"/>
    <property type="evidence" value="ECO:0007669"/>
    <property type="project" value="InterPro"/>
</dbReference>
<dbReference type="PANTHER" id="PTHR11135:SF0">
    <property type="entry name" value="ELONGATOR COMPLEX PROTEIN 3"/>
    <property type="match status" value="1"/>
</dbReference>
<evidence type="ECO:0000259" key="7">
    <source>
        <dbReference type="PROSITE" id="PS51918"/>
    </source>
</evidence>
<dbReference type="PROSITE" id="PS51918">
    <property type="entry name" value="RADICAL_SAM"/>
    <property type="match status" value="1"/>
</dbReference>
<dbReference type="InterPro" id="IPR058240">
    <property type="entry name" value="rSAM_sf"/>
</dbReference>
<keyword evidence="5" id="KW-0408">Iron</keyword>
<reference evidence="8 9" key="1">
    <citation type="submission" date="2016-10" db="EMBL/GenBank/DDBJ databases">
        <title>Complete Genome Sequence of Peptococcaceae strain DCMF.</title>
        <authorList>
            <person name="Edwards R.J."/>
            <person name="Holland S.I."/>
            <person name="Deshpande N.P."/>
            <person name="Wong Y.K."/>
            <person name="Ertan H."/>
            <person name="Manefield M."/>
            <person name="Russell T.L."/>
            <person name="Lee M.J."/>
        </authorList>
    </citation>
    <scope>NUCLEOTIDE SEQUENCE [LARGE SCALE GENOMIC DNA]</scope>
    <source>
        <strain evidence="8 9">DCMF</strain>
    </source>
</reference>
<dbReference type="Gene3D" id="3.80.30.20">
    <property type="entry name" value="tm_1862 like domain"/>
    <property type="match status" value="1"/>
</dbReference>
<keyword evidence="4" id="KW-0479">Metal-binding</keyword>
<evidence type="ECO:0000256" key="4">
    <source>
        <dbReference type="ARBA" id="ARBA00022723"/>
    </source>
</evidence>
<dbReference type="Pfam" id="PF04055">
    <property type="entry name" value="Radical_SAM"/>
    <property type="match status" value="1"/>
</dbReference>
<keyword evidence="2" id="KW-0004">4Fe-4S</keyword>
<dbReference type="GO" id="GO:0005737">
    <property type="term" value="C:cytoplasm"/>
    <property type="evidence" value="ECO:0007669"/>
    <property type="project" value="TreeGrafter"/>
</dbReference>
<gene>
    <name evidence="8" type="ORF">DCMF_07550</name>
</gene>
<evidence type="ECO:0000256" key="5">
    <source>
        <dbReference type="ARBA" id="ARBA00023004"/>
    </source>
</evidence>
<dbReference type="SUPFAM" id="SSF102114">
    <property type="entry name" value="Radical SAM enzymes"/>
    <property type="match status" value="1"/>
</dbReference>
<dbReference type="InterPro" id="IPR032432">
    <property type="entry name" value="Radical_SAM_C"/>
</dbReference>
<dbReference type="PANTHER" id="PTHR11135">
    <property type="entry name" value="HISTONE ACETYLTRANSFERASE-RELATED"/>
    <property type="match status" value="1"/>
</dbReference>
<dbReference type="GO" id="GO:0046872">
    <property type="term" value="F:metal ion binding"/>
    <property type="evidence" value="ECO:0007669"/>
    <property type="project" value="UniProtKB-KW"/>
</dbReference>
<proteinExistence type="predicted"/>
<dbReference type="AlphaFoldDB" id="A0A3G1L1B3"/>
<organism evidence="8 9">
    <name type="scientific">Formimonas warabiya</name>
    <dbReference type="NCBI Taxonomy" id="1761012"/>
    <lineage>
        <taxon>Bacteria</taxon>
        <taxon>Bacillati</taxon>
        <taxon>Bacillota</taxon>
        <taxon>Clostridia</taxon>
        <taxon>Eubacteriales</taxon>
        <taxon>Peptococcaceae</taxon>
        <taxon>Candidatus Formimonas</taxon>
    </lineage>
</organism>
<dbReference type="SFLD" id="SFLDG01082">
    <property type="entry name" value="B12-binding_domain_containing"/>
    <property type="match status" value="1"/>
</dbReference>
<dbReference type="SFLD" id="SFLDG01086">
    <property type="entry name" value="elongater_protein-like"/>
    <property type="match status" value="1"/>
</dbReference>
<accession>A0A3G1L1B3</accession>
<evidence type="ECO:0000256" key="1">
    <source>
        <dbReference type="ARBA" id="ARBA00001966"/>
    </source>
</evidence>
<evidence type="ECO:0000256" key="3">
    <source>
        <dbReference type="ARBA" id="ARBA00022691"/>
    </source>
</evidence>
<evidence type="ECO:0000313" key="9">
    <source>
        <dbReference type="Proteomes" id="UP000323521"/>
    </source>
</evidence>
<keyword evidence="9" id="KW-1185">Reference proteome</keyword>
<feature type="domain" description="Radical SAM core" evidence="7">
    <location>
        <begin position="4"/>
        <end position="225"/>
    </location>
</feature>
<dbReference type="Proteomes" id="UP000323521">
    <property type="component" value="Chromosome"/>
</dbReference>
<dbReference type="EMBL" id="CP017634">
    <property type="protein sequence ID" value="ATW28440.1"/>
    <property type="molecule type" value="Genomic_DNA"/>
</dbReference>
<dbReference type="InterPro" id="IPR006638">
    <property type="entry name" value="Elp3/MiaA/NifB-like_rSAM"/>
</dbReference>
<keyword evidence="6" id="KW-0411">Iron-sulfur</keyword>
<sequence length="362" mass="40688">MIHEHKHILPFFIPHLGCPHQCVFCNQHHVSGESGYPKAEDIEKAIHDWEEESLPEIAFYGGSFSGLPLDWQRYFLTPAFAALKKKKISGIRISTRPDYINASILLFLRSMGVGTIELGVQSLDDEVLERSGRGHRAQDVYQAISLLKEKGFQIGVQLMPGLPGDNREKCLRGAREISRLGPDLARIYPTLVLKETPLHKLFLEGKYHPLSLDEAVGISRDMLAVFCLSGVHVIRIGLQPTREIQTGVQVAAGPFHPAFGELVESALAREQIQMMVKGFLARETAAQIVLWVSPRDCSIIAGQHRRNMEFLKKFFHLDRIKIMGRSDLERGTVGISRMDGDGPDWTISQNQFLREFVALMAN</sequence>
<evidence type="ECO:0000256" key="2">
    <source>
        <dbReference type="ARBA" id="ARBA00022485"/>
    </source>
</evidence>
<comment type="cofactor">
    <cofactor evidence="1">
        <name>[4Fe-4S] cluster</name>
        <dbReference type="ChEBI" id="CHEBI:49883"/>
    </cofactor>
</comment>
<keyword evidence="3" id="KW-0949">S-adenosyl-L-methionine</keyword>
<dbReference type="SFLD" id="SFLDS00029">
    <property type="entry name" value="Radical_SAM"/>
    <property type="match status" value="1"/>
</dbReference>
<dbReference type="CDD" id="cd01335">
    <property type="entry name" value="Radical_SAM"/>
    <property type="match status" value="1"/>
</dbReference>
<dbReference type="Pfam" id="PF16199">
    <property type="entry name" value="Radical_SAM_C"/>
    <property type="match status" value="1"/>
</dbReference>
<evidence type="ECO:0000256" key="6">
    <source>
        <dbReference type="ARBA" id="ARBA00023014"/>
    </source>
</evidence>
<name>A0A3G1L1B3_FORW1</name>
<dbReference type="InterPro" id="IPR007197">
    <property type="entry name" value="rSAM"/>
</dbReference>
<protein>
    <recommendedName>
        <fullName evidence="7">Radical SAM core domain-containing protein</fullName>
    </recommendedName>
</protein>
<dbReference type="InterPro" id="IPR039661">
    <property type="entry name" value="ELP3"/>
</dbReference>